<dbReference type="FunFam" id="3.30.390.130:FF:000001">
    <property type="entry name" value="Probable E3 ubiquitin-protein ligase DTX3"/>
    <property type="match status" value="1"/>
</dbReference>
<comment type="catalytic activity">
    <reaction evidence="1 9">
        <text>S-ubiquitinyl-[E2 ubiquitin-conjugating enzyme]-L-cysteine + [acceptor protein]-L-lysine = [E2 ubiquitin-conjugating enzyme]-L-cysteine + N(6)-ubiquitinyl-[acceptor protein]-L-lysine.</text>
        <dbReference type="EC" id="2.3.2.27"/>
    </reaction>
</comment>
<dbReference type="Gene3D" id="3.30.40.10">
    <property type="entry name" value="Zinc/RING finger domain, C3HC4 (zinc finger)"/>
    <property type="match status" value="1"/>
</dbReference>
<dbReference type="GeneTree" id="ENSGT00940000154578"/>
<comment type="subcellular location">
    <subcellularLocation>
        <location evidence="9">Cytoplasm</location>
    </subcellularLocation>
</comment>
<feature type="domain" description="RING-type" evidence="11">
    <location>
        <begin position="567"/>
        <end position="606"/>
    </location>
</feature>
<dbReference type="AlphaFoldDB" id="A0A4X2KED1"/>
<evidence type="ECO:0000259" key="11">
    <source>
        <dbReference type="PROSITE" id="PS50089"/>
    </source>
</evidence>
<sequence length="746" mass="84759">MATGSSAHCPPYRVLVRVSESCSGLEKKLQKYFQSLKKSGGGECKVNAGLTEGTFWVEFLEKEAKERVIAKRDHTVEVSATSHVKVFLETKETSGEKNTLEISQLSSQTQSLPKEFPDKKHPEEGGASGSSDSFIRKIFLHVEAHLSFNLSKEQKEKIINLCPNLKIEGGRDGVEKMIGDYEDIEKTHRFLSERMLENDQKEDFPHSTSARAVKKSMPNDWDSPILPSNPKHGTEEADHISVPLHLYEYFKYLFAETLNRIEKKHKVHIKSTLSYHAGNVGLDFETSNPRDKKAAQEAFTRAFQKEIQNVTSQEVHFTDDKLASEVQRTLTYMFKNLHMRTEGKVLILQGDPKDVSEVKGFIEANFSHKQPVKIMVSQNMMKNGLEVDTDHLHLLFQEITEIEKKYDTAAAMVNSPQKGKTRLVFTPKGLDLSAHAYQYFIDVYQMISPQIVKEAVILKPLDQEGKFWSEKTFFEDFERKHPLVKFKWNKGELTLTGFSNYLAEAMKYIKRYFSIEGPAQQRPALSLGENWNEDPKSTLDKNGDPLSQGFPTCGVLEKEEEEEKEECVICMDIIHHKVVLPKCKHEFCGPCIKEAMEHKPVCPVCQTSYGIVKGNQPEGKMTYSCLSYALPGYSSCGTIEIQYDMSGGIQTGNHPNPGKQYEGTRRLAYLPNNEEGQQVLSLLQRAFEQKLIFTIGQSRTTGRIDVITWNDIHHKTHQDGGPENFGYPDPNYLERVKLELKAKGIE</sequence>
<dbReference type="InterPro" id="IPR001841">
    <property type="entry name" value="Znf_RING"/>
</dbReference>
<evidence type="ECO:0000313" key="13">
    <source>
        <dbReference type="Proteomes" id="UP000314987"/>
    </source>
</evidence>
<evidence type="ECO:0000256" key="1">
    <source>
        <dbReference type="ARBA" id="ARBA00000900"/>
    </source>
</evidence>
<reference evidence="13" key="1">
    <citation type="submission" date="2018-12" db="EMBL/GenBank/DDBJ databases">
        <authorList>
            <person name="Yazar S."/>
        </authorList>
    </citation>
    <scope>NUCLEOTIDE SEQUENCE [LARGE SCALE GENOMIC DNA]</scope>
</reference>
<dbReference type="SUPFAM" id="SSF57850">
    <property type="entry name" value="RING/U-box"/>
    <property type="match status" value="1"/>
</dbReference>
<dbReference type="Gene3D" id="3.30.70.330">
    <property type="match status" value="1"/>
</dbReference>
<dbReference type="Pfam" id="PF21717">
    <property type="entry name" value="DTX3L_a-b"/>
    <property type="match status" value="1"/>
</dbReference>
<reference evidence="12" key="2">
    <citation type="submission" date="2025-08" db="UniProtKB">
        <authorList>
            <consortium name="Ensembl"/>
        </authorList>
    </citation>
    <scope>IDENTIFICATION</scope>
</reference>
<evidence type="ECO:0000256" key="3">
    <source>
        <dbReference type="ARBA" id="ARBA00009413"/>
    </source>
</evidence>
<dbReference type="Pfam" id="PF13923">
    <property type="entry name" value="zf-C3HC4_2"/>
    <property type="match status" value="1"/>
</dbReference>
<dbReference type="Pfam" id="PF21718">
    <property type="entry name" value="KH_DTX3L"/>
    <property type="match status" value="1"/>
</dbReference>
<accession>A0A4X2KED1</accession>
<comment type="similarity">
    <text evidence="3 9">Belongs to the Deltex family.</text>
</comment>
<dbReference type="CDD" id="cd09633">
    <property type="entry name" value="Deltex_C"/>
    <property type="match status" value="1"/>
</dbReference>
<dbReference type="Pfam" id="PF23222">
    <property type="entry name" value="RRM_PARP14_1"/>
    <property type="match status" value="1"/>
</dbReference>
<evidence type="ECO:0000256" key="4">
    <source>
        <dbReference type="ARBA" id="ARBA00022679"/>
    </source>
</evidence>
<feature type="compositionally biased region" description="Basic and acidic residues" evidence="10">
    <location>
        <begin position="115"/>
        <end position="124"/>
    </location>
</feature>
<evidence type="ECO:0000256" key="2">
    <source>
        <dbReference type="ARBA" id="ARBA00004906"/>
    </source>
</evidence>
<keyword evidence="9" id="KW-0963">Cytoplasm</keyword>
<dbReference type="InterPro" id="IPR013083">
    <property type="entry name" value="Znf_RING/FYVE/PHD"/>
</dbReference>
<evidence type="ECO:0000313" key="12">
    <source>
        <dbReference type="Ensembl" id="ENSVURP00010007570.1"/>
    </source>
</evidence>
<evidence type="ECO:0000256" key="6">
    <source>
        <dbReference type="ARBA" id="ARBA00022771"/>
    </source>
</evidence>
<feature type="region of interest" description="Disordered" evidence="10">
    <location>
        <begin position="199"/>
        <end position="234"/>
    </location>
</feature>
<keyword evidence="7 9" id="KW-0862">Zinc</keyword>
<dbReference type="UniPathway" id="UPA00143"/>
<dbReference type="InterPro" id="IPR012677">
    <property type="entry name" value="Nucleotide-bd_a/b_plait_sf"/>
</dbReference>
<dbReference type="Ensembl" id="ENSVURT00010008568.1">
    <property type="protein sequence ID" value="ENSVURP00010007570.1"/>
    <property type="gene ID" value="ENSVURG00010005836.1"/>
</dbReference>
<keyword evidence="13" id="KW-1185">Reference proteome</keyword>
<dbReference type="GO" id="GO:0016567">
    <property type="term" value="P:protein ubiquitination"/>
    <property type="evidence" value="ECO:0007669"/>
    <property type="project" value="UniProtKB-UniRule"/>
</dbReference>
<protein>
    <recommendedName>
        <fullName evidence="9">E3 ubiquitin-protein ligase</fullName>
        <ecNumber evidence="9">2.3.2.27</ecNumber>
    </recommendedName>
</protein>
<dbReference type="GO" id="GO:0005737">
    <property type="term" value="C:cytoplasm"/>
    <property type="evidence" value="ECO:0007669"/>
    <property type="project" value="UniProtKB-SubCell"/>
</dbReference>
<evidence type="ECO:0000256" key="7">
    <source>
        <dbReference type="ARBA" id="ARBA00022833"/>
    </source>
</evidence>
<evidence type="ECO:0000256" key="10">
    <source>
        <dbReference type="SAM" id="MobiDB-lite"/>
    </source>
</evidence>
<evidence type="ECO:0000256" key="5">
    <source>
        <dbReference type="ARBA" id="ARBA00022723"/>
    </source>
</evidence>
<reference evidence="12" key="3">
    <citation type="submission" date="2025-09" db="UniProtKB">
        <authorList>
            <consortium name="Ensembl"/>
        </authorList>
    </citation>
    <scope>IDENTIFICATION</scope>
</reference>
<feature type="region of interest" description="Disordered" evidence="10">
    <location>
        <begin position="98"/>
        <end position="130"/>
    </location>
</feature>
<dbReference type="STRING" id="29139.ENSVURP00010007570"/>
<proteinExistence type="inferred from homology"/>
<name>A0A4X2KED1_VOMUR</name>
<keyword evidence="5 9" id="KW-0479">Metal-binding</keyword>
<dbReference type="Pfam" id="PF18102">
    <property type="entry name" value="DTC"/>
    <property type="match status" value="1"/>
</dbReference>
<dbReference type="RefSeq" id="XP_027700943.1">
    <property type="nucleotide sequence ID" value="XM_027845142.1"/>
</dbReference>
<dbReference type="SMART" id="SM00184">
    <property type="entry name" value="RING"/>
    <property type="match status" value="1"/>
</dbReference>
<evidence type="ECO:0000256" key="8">
    <source>
        <dbReference type="PROSITE-ProRule" id="PRU00175"/>
    </source>
</evidence>
<feature type="compositionally biased region" description="Polar residues" evidence="10">
    <location>
        <begin position="100"/>
        <end position="112"/>
    </location>
</feature>
<dbReference type="InterPro" id="IPR039396">
    <property type="entry name" value="Deltex_C"/>
</dbReference>
<dbReference type="InterPro" id="IPR039399">
    <property type="entry name" value="Deltex_C_sf"/>
</dbReference>
<dbReference type="Gene3D" id="3.30.390.130">
    <property type="match status" value="1"/>
</dbReference>
<dbReference type="EC" id="2.3.2.27" evidence="9"/>
<dbReference type="InterPro" id="IPR017907">
    <property type="entry name" value="Znf_RING_CS"/>
</dbReference>
<dbReference type="Proteomes" id="UP000314987">
    <property type="component" value="Unassembled WGS sequence"/>
</dbReference>
<dbReference type="OMA" id="FKYICPD"/>
<evidence type="ECO:0000256" key="9">
    <source>
        <dbReference type="RuleBase" id="RU367105"/>
    </source>
</evidence>
<gene>
    <name evidence="12" type="primary">LOC114030335</name>
</gene>
<dbReference type="InterPro" id="IPR039398">
    <property type="entry name" value="Deltex_fam"/>
</dbReference>
<dbReference type="PANTHER" id="PTHR12622">
    <property type="entry name" value="DELTEX-RELATED"/>
    <property type="match status" value="1"/>
</dbReference>
<dbReference type="InterPro" id="IPR048409">
    <property type="entry name" value="DTX3L_KH-like"/>
</dbReference>
<dbReference type="GO" id="GO:0007219">
    <property type="term" value="P:Notch signaling pathway"/>
    <property type="evidence" value="ECO:0007669"/>
    <property type="project" value="InterPro"/>
</dbReference>
<dbReference type="PROSITE" id="PS50089">
    <property type="entry name" value="ZF_RING_2"/>
    <property type="match status" value="1"/>
</dbReference>
<dbReference type="GO" id="GO:0061630">
    <property type="term" value="F:ubiquitin protein ligase activity"/>
    <property type="evidence" value="ECO:0007669"/>
    <property type="project" value="UniProtKB-UniRule"/>
</dbReference>
<dbReference type="OrthoDB" id="527344at2759"/>
<organism evidence="12 13">
    <name type="scientific">Vombatus ursinus</name>
    <name type="common">Common wombat</name>
    <dbReference type="NCBI Taxonomy" id="29139"/>
    <lineage>
        <taxon>Eukaryota</taxon>
        <taxon>Metazoa</taxon>
        <taxon>Chordata</taxon>
        <taxon>Craniata</taxon>
        <taxon>Vertebrata</taxon>
        <taxon>Euteleostomi</taxon>
        <taxon>Mammalia</taxon>
        <taxon>Metatheria</taxon>
        <taxon>Diprotodontia</taxon>
        <taxon>Vombatidae</taxon>
        <taxon>Vombatus</taxon>
    </lineage>
</organism>
<dbReference type="GeneID" id="114030335"/>
<dbReference type="InterPro" id="IPR048418">
    <property type="entry name" value="DTX3L_a/b_dom"/>
</dbReference>
<keyword evidence="4 9" id="KW-0808">Transferase</keyword>
<dbReference type="GO" id="GO:0008270">
    <property type="term" value="F:zinc ion binding"/>
    <property type="evidence" value="ECO:0007669"/>
    <property type="project" value="UniProtKB-KW"/>
</dbReference>
<keyword evidence="6 8" id="KW-0863">Zinc-finger</keyword>
<dbReference type="PROSITE" id="PS00518">
    <property type="entry name" value="ZF_RING_1"/>
    <property type="match status" value="1"/>
</dbReference>
<dbReference type="InterPro" id="IPR057051">
    <property type="entry name" value="PARP14_RPM_1"/>
</dbReference>
<comment type="pathway">
    <text evidence="2 9">Protein modification; protein ubiquitination.</text>
</comment>